<name>A0ABV2T5N9_9BACT</name>
<evidence type="ECO:0000256" key="1">
    <source>
        <dbReference type="PROSITE-ProRule" id="PRU00169"/>
    </source>
</evidence>
<dbReference type="InterPro" id="IPR007492">
    <property type="entry name" value="LytTR_DNA-bd_dom"/>
</dbReference>
<feature type="domain" description="HTH LytTR-type" evidence="3">
    <location>
        <begin position="134"/>
        <end position="238"/>
    </location>
</feature>
<dbReference type="SMART" id="SM00850">
    <property type="entry name" value="LytTR"/>
    <property type="match status" value="1"/>
</dbReference>
<evidence type="ECO:0000259" key="3">
    <source>
        <dbReference type="PROSITE" id="PS50930"/>
    </source>
</evidence>
<dbReference type="Gene3D" id="2.40.50.1020">
    <property type="entry name" value="LytTr DNA-binding domain"/>
    <property type="match status" value="1"/>
</dbReference>
<protein>
    <submittedName>
        <fullName evidence="4">LytTR family DNA-binding domain-containing protein</fullName>
    </submittedName>
</protein>
<dbReference type="SMART" id="SM00448">
    <property type="entry name" value="REC"/>
    <property type="match status" value="1"/>
</dbReference>
<reference evidence="4 5" key="1">
    <citation type="submission" date="2024-06" db="EMBL/GenBank/DDBJ databases">
        <title>Chitinophaga defluvii sp. nov., isolated from municipal sewage.</title>
        <authorList>
            <person name="Zhang L."/>
        </authorList>
    </citation>
    <scope>NUCLEOTIDE SEQUENCE [LARGE SCALE GENOMIC DNA]</scope>
    <source>
        <strain evidence="4 5">H8</strain>
    </source>
</reference>
<dbReference type="EMBL" id="JBEXAC010000001">
    <property type="protein sequence ID" value="MET6998338.1"/>
    <property type="molecule type" value="Genomic_DNA"/>
</dbReference>
<accession>A0ABV2T5N9</accession>
<dbReference type="Gene3D" id="3.40.50.2300">
    <property type="match status" value="1"/>
</dbReference>
<dbReference type="PROSITE" id="PS50110">
    <property type="entry name" value="RESPONSE_REGULATORY"/>
    <property type="match status" value="1"/>
</dbReference>
<keyword evidence="5" id="KW-1185">Reference proteome</keyword>
<dbReference type="Pfam" id="PF04397">
    <property type="entry name" value="LytTR"/>
    <property type="match status" value="1"/>
</dbReference>
<evidence type="ECO:0000313" key="4">
    <source>
        <dbReference type="EMBL" id="MET6998338.1"/>
    </source>
</evidence>
<comment type="caution">
    <text evidence="4">The sequence shown here is derived from an EMBL/GenBank/DDBJ whole genome shotgun (WGS) entry which is preliminary data.</text>
</comment>
<feature type="modified residue" description="4-aspartylphosphate" evidence="1">
    <location>
        <position position="54"/>
    </location>
</feature>
<sequence>MINALLIDDERLARNDLRATLQAFPEIHIAGEAANAAAGIKLIAQLQPDVIFLDIAMPEVSGFELLEKLEAVPEVIFTTAYDTYAIKAFEINALDYLLKPVSANRLGGAIERLKAKLQHPAVVRNSYLQEHEKIFVKDGDRCWFVRLSQILYFEAAGSYVKIHFDQLSPMVLRSMNSLEERLDPQHFFRSSRQHIVNLDHIRKVSTTYNSTLVLEMTNGVQIEVSRRQSARFRELRSI</sequence>
<dbReference type="PANTHER" id="PTHR37299:SF1">
    <property type="entry name" value="STAGE 0 SPORULATION PROTEIN A HOMOLOG"/>
    <property type="match status" value="1"/>
</dbReference>
<dbReference type="InterPro" id="IPR001789">
    <property type="entry name" value="Sig_transdc_resp-reg_receiver"/>
</dbReference>
<dbReference type="PROSITE" id="PS50930">
    <property type="entry name" value="HTH_LYTTR"/>
    <property type="match status" value="1"/>
</dbReference>
<dbReference type="Pfam" id="PF00072">
    <property type="entry name" value="Response_reg"/>
    <property type="match status" value="1"/>
</dbReference>
<dbReference type="SUPFAM" id="SSF52172">
    <property type="entry name" value="CheY-like"/>
    <property type="match status" value="1"/>
</dbReference>
<proteinExistence type="predicted"/>
<evidence type="ECO:0000313" key="5">
    <source>
        <dbReference type="Proteomes" id="UP001549749"/>
    </source>
</evidence>
<keyword evidence="4" id="KW-0238">DNA-binding</keyword>
<feature type="domain" description="Response regulatory" evidence="2">
    <location>
        <begin position="3"/>
        <end position="114"/>
    </location>
</feature>
<organism evidence="4 5">
    <name type="scientific">Chitinophaga defluvii</name>
    <dbReference type="NCBI Taxonomy" id="3163343"/>
    <lineage>
        <taxon>Bacteria</taxon>
        <taxon>Pseudomonadati</taxon>
        <taxon>Bacteroidota</taxon>
        <taxon>Chitinophagia</taxon>
        <taxon>Chitinophagales</taxon>
        <taxon>Chitinophagaceae</taxon>
        <taxon>Chitinophaga</taxon>
    </lineage>
</organism>
<dbReference type="Proteomes" id="UP001549749">
    <property type="component" value="Unassembled WGS sequence"/>
</dbReference>
<dbReference type="InterPro" id="IPR011006">
    <property type="entry name" value="CheY-like_superfamily"/>
</dbReference>
<gene>
    <name evidence="4" type="ORF">ABR189_13205</name>
</gene>
<dbReference type="RefSeq" id="WP_354660973.1">
    <property type="nucleotide sequence ID" value="NZ_JBEXAC010000001.1"/>
</dbReference>
<dbReference type="GO" id="GO:0003677">
    <property type="term" value="F:DNA binding"/>
    <property type="evidence" value="ECO:0007669"/>
    <property type="project" value="UniProtKB-KW"/>
</dbReference>
<dbReference type="InterPro" id="IPR046947">
    <property type="entry name" value="LytR-like"/>
</dbReference>
<evidence type="ECO:0000259" key="2">
    <source>
        <dbReference type="PROSITE" id="PS50110"/>
    </source>
</evidence>
<keyword evidence="1" id="KW-0597">Phosphoprotein</keyword>
<dbReference type="PANTHER" id="PTHR37299">
    <property type="entry name" value="TRANSCRIPTIONAL REGULATOR-RELATED"/>
    <property type="match status" value="1"/>
</dbReference>